<dbReference type="AlphaFoldDB" id="A0A8C9DRU0"/>
<keyword evidence="2" id="KW-1185">Reference proteome</keyword>
<protein>
    <submittedName>
        <fullName evidence="1">Uncharacterized protein</fullName>
    </submittedName>
</protein>
<name>A0A8C9DRU0_PROSS</name>
<dbReference type="PRINTS" id="PR02045">
    <property type="entry name" value="F138DOMAIN"/>
</dbReference>
<accession>A0A8C9DRU0</accession>
<evidence type="ECO:0000313" key="1">
    <source>
        <dbReference type="Ensembl" id="ENSPSMP00000028889.1"/>
    </source>
</evidence>
<organism evidence="1 2">
    <name type="scientific">Prolemur simus</name>
    <name type="common">Greater bamboo lemur</name>
    <name type="synonym">Hapalemur simus</name>
    <dbReference type="NCBI Taxonomy" id="1328070"/>
    <lineage>
        <taxon>Eukaryota</taxon>
        <taxon>Metazoa</taxon>
        <taxon>Chordata</taxon>
        <taxon>Craniata</taxon>
        <taxon>Vertebrata</taxon>
        <taxon>Euteleostomi</taxon>
        <taxon>Mammalia</taxon>
        <taxon>Eutheria</taxon>
        <taxon>Euarchontoglires</taxon>
        <taxon>Primates</taxon>
        <taxon>Strepsirrhini</taxon>
        <taxon>Lemuriformes</taxon>
        <taxon>Lemuridae</taxon>
        <taxon>Prolemur</taxon>
    </lineage>
</organism>
<sequence length="57" mass="6506">MNTFFFLLEMGFYYDVQAVLQLLGSSHPPTLTSRVAGITGESHHAWQFMIKVFITII</sequence>
<dbReference type="Proteomes" id="UP000694414">
    <property type="component" value="Unplaced"/>
</dbReference>
<reference evidence="1" key="1">
    <citation type="submission" date="2025-08" db="UniProtKB">
        <authorList>
            <consortium name="Ensembl"/>
        </authorList>
    </citation>
    <scope>IDENTIFICATION</scope>
</reference>
<proteinExistence type="predicted"/>
<evidence type="ECO:0000313" key="2">
    <source>
        <dbReference type="Proteomes" id="UP000694414"/>
    </source>
</evidence>
<dbReference type="Ensembl" id="ENSPSMT00000033348.1">
    <property type="protein sequence ID" value="ENSPSMP00000028889.1"/>
    <property type="gene ID" value="ENSPSMG00000020076.1"/>
</dbReference>
<reference evidence="1" key="2">
    <citation type="submission" date="2025-09" db="UniProtKB">
        <authorList>
            <consortium name="Ensembl"/>
        </authorList>
    </citation>
    <scope>IDENTIFICATION</scope>
</reference>